<dbReference type="Pfam" id="PF25000">
    <property type="entry name" value="DUF7779"/>
    <property type="match status" value="1"/>
</dbReference>
<dbReference type="InterPro" id="IPR002182">
    <property type="entry name" value="NB-ARC"/>
</dbReference>
<dbReference type="GO" id="GO:0043531">
    <property type="term" value="F:ADP binding"/>
    <property type="evidence" value="ECO:0007669"/>
    <property type="project" value="InterPro"/>
</dbReference>
<dbReference type="Gene3D" id="3.40.50.300">
    <property type="entry name" value="P-loop containing nucleotide triphosphate hydrolases"/>
    <property type="match status" value="1"/>
</dbReference>
<dbReference type="InterPro" id="IPR027417">
    <property type="entry name" value="P-loop_NTPase"/>
</dbReference>
<feature type="transmembrane region" description="Helical" evidence="1">
    <location>
        <begin position="73"/>
        <end position="96"/>
    </location>
</feature>
<keyword evidence="1" id="KW-1133">Transmembrane helix</keyword>
<dbReference type="GeneID" id="63767719"/>
<dbReference type="PANTHER" id="PTHR35205:SF1">
    <property type="entry name" value="ZU5 DOMAIN-CONTAINING PROTEIN"/>
    <property type="match status" value="1"/>
</dbReference>
<dbReference type="Proteomes" id="UP000184356">
    <property type="component" value="Unassembled WGS sequence"/>
</dbReference>
<dbReference type="Gene3D" id="1.25.40.10">
    <property type="entry name" value="Tetratricopeptide repeat domain"/>
    <property type="match status" value="2"/>
</dbReference>
<dbReference type="STRING" id="1036612.A0A1L9TTC8"/>
<dbReference type="SUPFAM" id="SSF48452">
    <property type="entry name" value="TPR-like"/>
    <property type="match status" value="2"/>
</dbReference>
<dbReference type="InterPro" id="IPR056681">
    <property type="entry name" value="DUF7779"/>
</dbReference>
<dbReference type="Pfam" id="PF13424">
    <property type="entry name" value="TPR_12"/>
    <property type="match status" value="1"/>
</dbReference>
<feature type="domain" description="DUF7708" evidence="3">
    <location>
        <begin position="75"/>
        <end position="204"/>
    </location>
</feature>
<keyword evidence="6" id="KW-1185">Reference proteome</keyword>
<evidence type="ECO:0000259" key="4">
    <source>
        <dbReference type="Pfam" id="PF25000"/>
    </source>
</evidence>
<dbReference type="InterPro" id="IPR056125">
    <property type="entry name" value="DUF7708"/>
</dbReference>
<dbReference type="EMBL" id="KV878583">
    <property type="protein sequence ID" value="OJJ62671.1"/>
    <property type="molecule type" value="Genomic_DNA"/>
</dbReference>
<keyword evidence="1" id="KW-0472">Membrane</keyword>
<evidence type="ECO:0000256" key="1">
    <source>
        <dbReference type="SAM" id="Phobius"/>
    </source>
</evidence>
<dbReference type="InterPro" id="IPR019734">
    <property type="entry name" value="TPR_rpt"/>
</dbReference>
<dbReference type="SUPFAM" id="SSF52540">
    <property type="entry name" value="P-loop containing nucleoside triphosphate hydrolases"/>
    <property type="match status" value="1"/>
</dbReference>
<evidence type="ECO:0000313" key="6">
    <source>
        <dbReference type="Proteomes" id="UP000184356"/>
    </source>
</evidence>
<dbReference type="RefSeq" id="XP_040706477.1">
    <property type="nucleotide sequence ID" value="XM_040851646.1"/>
</dbReference>
<dbReference type="Pfam" id="PF00931">
    <property type="entry name" value="NB-ARC"/>
    <property type="match status" value="1"/>
</dbReference>
<dbReference type="Pfam" id="PF24809">
    <property type="entry name" value="DUF7708"/>
    <property type="match status" value="1"/>
</dbReference>
<dbReference type="PANTHER" id="PTHR35205">
    <property type="entry name" value="NB-ARC AND TPR DOMAIN PROTEIN"/>
    <property type="match status" value="1"/>
</dbReference>
<evidence type="ECO:0000259" key="2">
    <source>
        <dbReference type="Pfam" id="PF00931"/>
    </source>
</evidence>
<reference evidence="6" key="1">
    <citation type="journal article" date="2017" name="Genome Biol.">
        <title>Comparative genomics reveals high biological diversity and specific adaptations in the industrially and medically important fungal genus Aspergillus.</title>
        <authorList>
            <person name="de Vries R.P."/>
            <person name="Riley R."/>
            <person name="Wiebenga A."/>
            <person name="Aguilar-Osorio G."/>
            <person name="Amillis S."/>
            <person name="Uchima C.A."/>
            <person name="Anderluh G."/>
            <person name="Asadollahi M."/>
            <person name="Askin M."/>
            <person name="Barry K."/>
            <person name="Battaglia E."/>
            <person name="Bayram O."/>
            <person name="Benocci T."/>
            <person name="Braus-Stromeyer S.A."/>
            <person name="Caldana C."/>
            <person name="Canovas D."/>
            <person name="Cerqueira G.C."/>
            <person name="Chen F."/>
            <person name="Chen W."/>
            <person name="Choi C."/>
            <person name="Clum A."/>
            <person name="Dos Santos R.A."/>
            <person name="Damasio A.R."/>
            <person name="Diallinas G."/>
            <person name="Emri T."/>
            <person name="Fekete E."/>
            <person name="Flipphi M."/>
            <person name="Freyberg S."/>
            <person name="Gallo A."/>
            <person name="Gournas C."/>
            <person name="Habgood R."/>
            <person name="Hainaut M."/>
            <person name="Harispe M.L."/>
            <person name="Henrissat B."/>
            <person name="Hilden K.S."/>
            <person name="Hope R."/>
            <person name="Hossain A."/>
            <person name="Karabika E."/>
            <person name="Karaffa L."/>
            <person name="Karanyi Z."/>
            <person name="Krasevec N."/>
            <person name="Kuo A."/>
            <person name="Kusch H."/>
            <person name="LaButti K."/>
            <person name="Lagendijk E.L."/>
            <person name="Lapidus A."/>
            <person name="Levasseur A."/>
            <person name="Lindquist E."/>
            <person name="Lipzen A."/>
            <person name="Logrieco A.F."/>
            <person name="MacCabe A."/>
            <person name="Maekelae M.R."/>
            <person name="Malavazi I."/>
            <person name="Melin P."/>
            <person name="Meyer V."/>
            <person name="Mielnichuk N."/>
            <person name="Miskei M."/>
            <person name="Molnar A.P."/>
            <person name="Mule G."/>
            <person name="Ngan C.Y."/>
            <person name="Orejas M."/>
            <person name="Orosz E."/>
            <person name="Ouedraogo J.P."/>
            <person name="Overkamp K.M."/>
            <person name="Park H.-S."/>
            <person name="Perrone G."/>
            <person name="Piumi F."/>
            <person name="Punt P.J."/>
            <person name="Ram A.F."/>
            <person name="Ramon A."/>
            <person name="Rauscher S."/>
            <person name="Record E."/>
            <person name="Riano-Pachon D.M."/>
            <person name="Robert V."/>
            <person name="Roehrig J."/>
            <person name="Ruller R."/>
            <person name="Salamov A."/>
            <person name="Salih N.S."/>
            <person name="Samson R.A."/>
            <person name="Sandor E."/>
            <person name="Sanguinetti M."/>
            <person name="Schuetze T."/>
            <person name="Sepcic K."/>
            <person name="Shelest E."/>
            <person name="Sherlock G."/>
            <person name="Sophianopoulou V."/>
            <person name="Squina F.M."/>
            <person name="Sun H."/>
            <person name="Susca A."/>
            <person name="Todd R.B."/>
            <person name="Tsang A."/>
            <person name="Unkles S.E."/>
            <person name="van de Wiele N."/>
            <person name="van Rossen-Uffink D."/>
            <person name="Oliveira J.V."/>
            <person name="Vesth T.C."/>
            <person name="Visser J."/>
            <person name="Yu J.-H."/>
            <person name="Zhou M."/>
            <person name="Andersen M.R."/>
            <person name="Archer D.B."/>
            <person name="Baker S.E."/>
            <person name="Benoit I."/>
            <person name="Brakhage A.A."/>
            <person name="Braus G.H."/>
            <person name="Fischer R."/>
            <person name="Frisvad J.C."/>
            <person name="Goldman G.H."/>
            <person name="Houbraken J."/>
            <person name="Oakley B."/>
            <person name="Pocsi I."/>
            <person name="Scazzocchio C."/>
            <person name="Seiboth B."/>
            <person name="vanKuyk P.A."/>
            <person name="Wortman J."/>
            <person name="Dyer P.S."/>
            <person name="Grigoriev I.V."/>
        </authorList>
    </citation>
    <scope>NUCLEOTIDE SEQUENCE [LARGE SCALE GENOMIC DNA]</scope>
    <source>
        <strain evidence="6">CBS 593.65</strain>
    </source>
</reference>
<gene>
    <name evidence="5" type="ORF">ASPSYDRAFT_86341</name>
</gene>
<dbReference type="PRINTS" id="PR00364">
    <property type="entry name" value="DISEASERSIST"/>
</dbReference>
<name>A0A1L9TTC8_9EURO</name>
<proteinExistence type="predicted"/>
<accession>A0A1L9TTC8</accession>
<dbReference type="AlphaFoldDB" id="A0A1L9TTC8"/>
<keyword evidence="1" id="KW-0812">Transmembrane</keyword>
<protein>
    <submittedName>
        <fullName evidence="5">Uncharacterized protein</fullName>
    </submittedName>
</protein>
<dbReference type="InterPro" id="IPR011990">
    <property type="entry name" value="TPR-like_helical_dom_sf"/>
</dbReference>
<organism evidence="5 6">
    <name type="scientific">Aspergillus sydowii CBS 593.65</name>
    <dbReference type="NCBI Taxonomy" id="1036612"/>
    <lineage>
        <taxon>Eukaryota</taxon>
        <taxon>Fungi</taxon>
        <taxon>Dikarya</taxon>
        <taxon>Ascomycota</taxon>
        <taxon>Pezizomycotina</taxon>
        <taxon>Eurotiomycetes</taxon>
        <taxon>Eurotiomycetidae</taxon>
        <taxon>Eurotiales</taxon>
        <taxon>Aspergillaceae</taxon>
        <taxon>Aspergillus</taxon>
        <taxon>Aspergillus subgen. Nidulantes</taxon>
    </lineage>
</organism>
<dbReference type="SMART" id="SM00028">
    <property type="entry name" value="TPR"/>
    <property type="match status" value="5"/>
</dbReference>
<feature type="domain" description="NB-ARC" evidence="2">
    <location>
        <begin position="273"/>
        <end position="386"/>
    </location>
</feature>
<dbReference type="OrthoDB" id="6161812at2759"/>
<dbReference type="VEuPathDB" id="FungiDB:ASPSYDRAFT_86341"/>
<evidence type="ECO:0000259" key="3">
    <source>
        <dbReference type="Pfam" id="PF24809"/>
    </source>
</evidence>
<sequence length="950" mass="106671">MTKSTPEVELSPLWAKALESYHEELAADDDFRTILETGSLEELLADDHILQPFGPQGRRALDSMNRLKPTFKLLNDFSVVLAVSFGAGTAVTALVWGSIRMILTLASAADNTIQEVSDMLEELSLTLPRLKVYEKTVSMDSEMETPFLDVYQEVICFYARAIHFFRSHKHSFLLRNSWSELRGDFHRTLQRIKRLSSAIESEVELSRMRLDNKKYQEVLELMANLHSQRPETAPTITHYVPFMESSRFWGRTDILTRIDDVLFAGPSDRSLRSFALYGMGGVGKTQIALRYANMSREKFDGIFWISAENLITIAQSFREINRTLGFIKPDTETDDNTMLLEVKNWLSSTKSRWLLIYDNADDLNIIKHAWPAGSVGSILITSRDSTAAFGLASCGCQVMPFDADTGSAALLNILGLDMESASNQEDAKAVTCALGGLPLALNQIGGFIVQRKIPLKSFLALYNRNSASVDAKGTMSINYNHTLATVWEMALSKLSGSAKVLHMILSFLNPDYIQEALLIDGALKVNDPALQFMLDEIDFLDAQEVLLQGALIDKSTESGVISMHRLLQRAVIRRMSTEERERMFLLAVGILSANFPDTYSADVGHQAASWGYCERSLPHMENIVKQSEHFGVLENENQSFAELLLRCSWNLYERENYSIALSYVDIALKKFADKNSLAYASAVDLRGLINLDICRPATALEAFEDAYKIRSAILPPNDTFLAANQVNIGLAFTELGELETARDYLQQSIDIRIMHNSDRIGNSYSNMASLLLRMRKPNEAEAMLKSCPSLKEFSDESFLKTGNPRFSGDMVLLSRIKLEQGFLDESLRFASKALTFRKECLGERLKVCDSLYQVASLFHRGDNTGLAIQLLEECIKISEGLPQLEGLGHLARANYKLSQILGDLGKPKECAAYLERAIALREDFQNFDGDFSWTKKATSDFEELVPWMLW</sequence>
<dbReference type="Pfam" id="PF13181">
    <property type="entry name" value="TPR_8"/>
    <property type="match status" value="1"/>
</dbReference>
<evidence type="ECO:0000313" key="5">
    <source>
        <dbReference type="EMBL" id="OJJ62671.1"/>
    </source>
</evidence>
<feature type="domain" description="DUF7779" evidence="4">
    <location>
        <begin position="489"/>
        <end position="579"/>
    </location>
</feature>